<dbReference type="GO" id="GO:0019346">
    <property type="term" value="P:transsulfuration"/>
    <property type="evidence" value="ECO:0007669"/>
    <property type="project" value="InterPro"/>
</dbReference>
<dbReference type="SUPFAM" id="SSF53383">
    <property type="entry name" value="PLP-dependent transferases"/>
    <property type="match status" value="1"/>
</dbReference>
<dbReference type="PANTHER" id="PTHR43797:SF2">
    <property type="entry name" value="HOMOCYSTEINE_CYSTEINE SYNTHASE"/>
    <property type="match status" value="1"/>
</dbReference>
<evidence type="ECO:0000256" key="3">
    <source>
        <dbReference type="ARBA" id="ARBA00022679"/>
    </source>
</evidence>
<dbReference type="GO" id="GO:0004124">
    <property type="term" value="F:cysteine synthase activity"/>
    <property type="evidence" value="ECO:0007669"/>
    <property type="project" value="TreeGrafter"/>
</dbReference>
<comment type="similarity">
    <text evidence="2 5">Belongs to the trans-sulfuration enzymes family.</text>
</comment>
<organism evidence="6 7">
    <name type="scientific">Trametes pubescens</name>
    <name type="common">White-rot fungus</name>
    <dbReference type="NCBI Taxonomy" id="154538"/>
    <lineage>
        <taxon>Eukaryota</taxon>
        <taxon>Fungi</taxon>
        <taxon>Dikarya</taxon>
        <taxon>Basidiomycota</taxon>
        <taxon>Agaricomycotina</taxon>
        <taxon>Agaricomycetes</taxon>
        <taxon>Polyporales</taxon>
        <taxon>Polyporaceae</taxon>
        <taxon>Trametes</taxon>
    </lineage>
</organism>
<dbReference type="Proteomes" id="UP000184267">
    <property type="component" value="Unassembled WGS sequence"/>
</dbReference>
<comment type="caution">
    <text evidence="6">The sequence shown here is derived from an EMBL/GenBank/DDBJ whole genome shotgun (WGS) entry which is preliminary data.</text>
</comment>
<evidence type="ECO:0000313" key="7">
    <source>
        <dbReference type="Proteomes" id="UP000184267"/>
    </source>
</evidence>
<dbReference type="GO" id="GO:0030170">
    <property type="term" value="F:pyridoxal phosphate binding"/>
    <property type="evidence" value="ECO:0007669"/>
    <property type="project" value="InterPro"/>
</dbReference>
<evidence type="ECO:0000256" key="1">
    <source>
        <dbReference type="ARBA" id="ARBA00001933"/>
    </source>
</evidence>
<dbReference type="InterPro" id="IPR015422">
    <property type="entry name" value="PyrdxlP-dep_Trfase_small"/>
</dbReference>
<dbReference type="InterPro" id="IPR006235">
    <property type="entry name" value="OAc-hSer/O-AcSer_sulfhydrylase"/>
</dbReference>
<dbReference type="InterPro" id="IPR000277">
    <property type="entry name" value="Cys/Met-Metab_PyrdxlP-dep_enz"/>
</dbReference>
<keyword evidence="4 5" id="KW-0663">Pyridoxal phosphate</keyword>
<keyword evidence="6" id="KW-0456">Lyase</keyword>
<name>A0A1M2VGQ9_TRAPU</name>
<dbReference type="OrthoDB" id="3512640at2759"/>
<evidence type="ECO:0000256" key="2">
    <source>
        <dbReference type="ARBA" id="ARBA00009077"/>
    </source>
</evidence>
<dbReference type="AlphaFoldDB" id="A0A1M2VGQ9"/>
<dbReference type="PANTHER" id="PTHR43797">
    <property type="entry name" value="HOMOCYSTEINE/CYSTEINE SYNTHASE"/>
    <property type="match status" value="1"/>
</dbReference>
<dbReference type="Gene3D" id="3.90.1150.10">
    <property type="entry name" value="Aspartate Aminotransferase, domain 1"/>
    <property type="match status" value="1"/>
</dbReference>
<protein>
    <submittedName>
        <fullName evidence="6">O-acetylhomoserine (Thiol)-lyase</fullName>
    </submittedName>
</protein>
<dbReference type="EMBL" id="MNAD01001265">
    <property type="protein sequence ID" value="OJT06759.1"/>
    <property type="molecule type" value="Genomic_DNA"/>
</dbReference>
<dbReference type="GO" id="GO:0071269">
    <property type="term" value="P:L-homocysteine biosynthetic process"/>
    <property type="evidence" value="ECO:0007669"/>
    <property type="project" value="TreeGrafter"/>
</dbReference>
<dbReference type="GO" id="GO:0005737">
    <property type="term" value="C:cytoplasm"/>
    <property type="evidence" value="ECO:0007669"/>
    <property type="project" value="TreeGrafter"/>
</dbReference>
<dbReference type="GO" id="GO:0016829">
    <property type="term" value="F:lyase activity"/>
    <property type="evidence" value="ECO:0007669"/>
    <property type="project" value="UniProtKB-KW"/>
</dbReference>
<accession>A0A1M2VGQ9</accession>
<keyword evidence="7" id="KW-1185">Reference proteome</keyword>
<gene>
    <name evidence="6" type="ORF">TRAPUB_2396</name>
</gene>
<dbReference type="GO" id="GO:0006535">
    <property type="term" value="P:cysteine biosynthetic process from serine"/>
    <property type="evidence" value="ECO:0007669"/>
    <property type="project" value="TreeGrafter"/>
</dbReference>
<reference evidence="6 7" key="1">
    <citation type="submission" date="2016-10" db="EMBL/GenBank/DDBJ databases">
        <title>Genome sequence of the basidiomycete white-rot fungus Trametes pubescens.</title>
        <authorList>
            <person name="Makela M.R."/>
            <person name="Granchi Z."/>
            <person name="Peng M."/>
            <person name="De Vries R.P."/>
            <person name="Grigoriev I."/>
            <person name="Riley R."/>
            <person name="Hilden K."/>
        </authorList>
    </citation>
    <scope>NUCLEOTIDE SEQUENCE [LARGE SCALE GENOMIC DNA]</scope>
    <source>
        <strain evidence="6 7">FBCC735</strain>
    </source>
</reference>
<dbReference type="GO" id="GO:0003961">
    <property type="term" value="F:O-acetylhomoserine aminocarboxypropyltransferase activity"/>
    <property type="evidence" value="ECO:0007669"/>
    <property type="project" value="TreeGrafter"/>
</dbReference>
<evidence type="ECO:0000313" key="6">
    <source>
        <dbReference type="EMBL" id="OJT06759.1"/>
    </source>
</evidence>
<evidence type="ECO:0000256" key="5">
    <source>
        <dbReference type="RuleBase" id="RU362118"/>
    </source>
</evidence>
<comment type="cofactor">
    <cofactor evidence="1 5">
        <name>pyridoxal 5'-phosphate</name>
        <dbReference type="ChEBI" id="CHEBI:597326"/>
    </cofactor>
</comment>
<evidence type="ECO:0000256" key="4">
    <source>
        <dbReference type="ARBA" id="ARBA00022898"/>
    </source>
</evidence>
<dbReference type="InterPro" id="IPR015424">
    <property type="entry name" value="PyrdxlP-dep_Trfase"/>
</dbReference>
<dbReference type="Pfam" id="PF01053">
    <property type="entry name" value="Cys_Met_Meta_PP"/>
    <property type="match status" value="1"/>
</dbReference>
<keyword evidence="3" id="KW-0808">Transferase</keyword>
<sequence>MLNFEIEGDGKVVSAVVAGAREQPRQRRCVHAAVSRAGVLILPGVRGDTKTLVTNSASTTHQQLTSEEQITLEVTPDLIRVSVGIESIDNIIADFENALKMVP</sequence>
<dbReference type="STRING" id="154538.A0A1M2VGQ9"/>
<proteinExistence type="inferred from homology"/>